<dbReference type="EMBL" id="LR862145">
    <property type="protein sequence ID" value="CAD1825745.1"/>
    <property type="molecule type" value="Genomic_DNA"/>
</dbReference>
<accession>A0A6V7P4H1</accession>
<protein>
    <submittedName>
        <fullName evidence="2">Uncharacterized protein</fullName>
    </submittedName>
</protein>
<reference evidence="2" key="1">
    <citation type="submission" date="2020-07" db="EMBL/GenBank/DDBJ databases">
        <authorList>
            <person name="Lin J."/>
        </authorList>
    </citation>
    <scope>NUCLEOTIDE SEQUENCE</scope>
</reference>
<evidence type="ECO:0000256" key="1">
    <source>
        <dbReference type="SAM" id="MobiDB-lite"/>
    </source>
</evidence>
<feature type="compositionally biased region" description="Basic and acidic residues" evidence="1">
    <location>
        <begin position="71"/>
        <end position="88"/>
    </location>
</feature>
<gene>
    <name evidence="2" type="ORF">CB5_LOCUS8956</name>
</gene>
<organism evidence="2">
    <name type="scientific">Ananas comosus var. bracteatus</name>
    <name type="common">red pineapple</name>
    <dbReference type="NCBI Taxonomy" id="296719"/>
    <lineage>
        <taxon>Eukaryota</taxon>
        <taxon>Viridiplantae</taxon>
        <taxon>Streptophyta</taxon>
        <taxon>Embryophyta</taxon>
        <taxon>Tracheophyta</taxon>
        <taxon>Spermatophyta</taxon>
        <taxon>Magnoliopsida</taxon>
        <taxon>Liliopsida</taxon>
        <taxon>Poales</taxon>
        <taxon>Bromeliaceae</taxon>
        <taxon>Bromelioideae</taxon>
        <taxon>Ananas</taxon>
    </lineage>
</organism>
<proteinExistence type="predicted"/>
<feature type="region of interest" description="Disordered" evidence="1">
    <location>
        <begin position="56"/>
        <end position="88"/>
    </location>
</feature>
<evidence type="ECO:0000313" key="2">
    <source>
        <dbReference type="EMBL" id="CAD1825745.1"/>
    </source>
</evidence>
<sequence length="133" mass="14631">MLELLQNSDLEPDFDIEEDIGNKATMAKEEEQQQKEEVRLCSLAFINYETSKVFVEEGDEHGGGSMGSDSGGDHHDGGGHNYGRDGEARDFRKKGWGMAGALLPSSERKPESLIANRNPSLILLLTPIRTPTN</sequence>
<name>A0A6V7P4H1_ANACO</name>
<dbReference type="AlphaFoldDB" id="A0A6V7P4H1"/>